<evidence type="ECO:0000313" key="13">
    <source>
        <dbReference type="EMBL" id="OMJ88296.1"/>
    </source>
</evidence>
<evidence type="ECO:0000259" key="12">
    <source>
        <dbReference type="Pfam" id="PF08264"/>
    </source>
</evidence>
<dbReference type="GO" id="GO:0005524">
    <property type="term" value="F:ATP binding"/>
    <property type="evidence" value="ECO:0007669"/>
    <property type="project" value="UniProtKB-KW"/>
</dbReference>
<dbReference type="Proteomes" id="UP000187209">
    <property type="component" value="Unassembled WGS sequence"/>
</dbReference>
<evidence type="ECO:0000256" key="9">
    <source>
        <dbReference type="ARBA" id="ARBA00048359"/>
    </source>
</evidence>
<evidence type="ECO:0000256" key="3">
    <source>
        <dbReference type="ARBA" id="ARBA00022598"/>
    </source>
</evidence>
<keyword evidence="5 10" id="KW-0067">ATP-binding</keyword>
<dbReference type="InterPro" id="IPR033709">
    <property type="entry name" value="Anticodon_Ile_ABEc"/>
</dbReference>
<proteinExistence type="inferred from homology"/>
<dbReference type="PANTHER" id="PTHR42780:SF1">
    <property type="entry name" value="ISOLEUCINE--TRNA LIGASE, CYTOPLASMIC"/>
    <property type="match status" value="1"/>
</dbReference>
<dbReference type="Pfam" id="PF08264">
    <property type="entry name" value="Anticodon_1"/>
    <property type="match status" value="1"/>
</dbReference>
<dbReference type="Gene3D" id="3.40.50.620">
    <property type="entry name" value="HUPs"/>
    <property type="match status" value="2"/>
</dbReference>
<comment type="caution">
    <text evidence="13">The sequence shown here is derived from an EMBL/GenBank/DDBJ whole genome shotgun (WGS) entry which is preliminary data.</text>
</comment>
<evidence type="ECO:0000256" key="10">
    <source>
        <dbReference type="RuleBase" id="RU363035"/>
    </source>
</evidence>
<dbReference type="FunFam" id="1.10.730.10:FF:000004">
    <property type="entry name" value="Isoleucyl-tRNA synthetase, cytoplasmic"/>
    <property type="match status" value="1"/>
</dbReference>
<name>A0A1R2CH76_9CILI</name>
<organism evidence="13 14">
    <name type="scientific">Stentor coeruleus</name>
    <dbReference type="NCBI Taxonomy" id="5963"/>
    <lineage>
        <taxon>Eukaryota</taxon>
        <taxon>Sar</taxon>
        <taxon>Alveolata</taxon>
        <taxon>Ciliophora</taxon>
        <taxon>Postciliodesmatophora</taxon>
        <taxon>Heterotrichea</taxon>
        <taxon>Heterotrichida</taxon>
        <taxon>Stentoridae</taxon>
        <taxon>Stentor</taxon>
    </lineage>
</organism>
<keyword evidence="7 10" id="KW-0030">Aminoacyl-tRNA synthetase</keyword>
<dbReference type="SUPFAM" id="SSF52374">
    <property type="entry name" value="Nucleotidylyl transferase"/>
    <property type="match status" value="1"/>
</dbReference>
<evidence type="ECO:0000256" key="2">
    <source>
        <dbReference type="ARBA" id="ARBA00013165"/>
    </source>
</evidence>
<sequence length="1075" mass="125054">MMRRVSTFEKVQEKPNFPEIEEEILKFWDEKKAFMTALEMNKGNKKYTFYDGPPFATGLPHYGHIAAGTIKDVVTRYAHQNGFDVERRFGWDCHGLPIEFEIDKMYSIKTKKDVLALGIAEYNDRCKNIVMRYSSEWRSIISRLGRWIDFDNDYKTMDLNFMESVWWSFKELYKKGLVYRSSKVMPYSCGCNTVLSNFEANSNYKDVQDASVIVTFPLISQENTAILAWTTTPWTLPTNLALAMNPNLEYVKFKGEGQEMNYIVLEDLLKDILKKLKITKHTIIQKFKGSELKGLEYVPLFPFYENMKEQGCFRVYNAEFVTKDSGTGIVHCAPYGEDDFNLFIREGIVSQENPPDPLDENGIFTNAIPALAGKHFHEANDPIKQMLKESKRLIYIGTHNHSYPFCWRSNTPLIYRPVKSWFIRVEHIKQDLLRNNMDARWVPSFVQEKRFHNWLQDARDWCFSRSRFWGNPIPLWVSDDLEEIVCVGSIQELKDLSGVSDINDLHRQYIDHITIPSQKGKGMLHRIEEVFDCWYESGAMPYAQCHYPFTTNEEEFAKRFPADFIAEGLDQTRGWFYTLLVLGTGLFNKNPFKNLIVNGLVLDKDGKKLSKSKKNFTDPMILVHEIGADALRLYLMNSPLVRAEPIKFKDEGVRSMVRDVFLPWFNAYRFFVQNANRFESTTDSNYQYNPESLMNLDNFMDQWIVGACQNLIKSIRHEMETYKLYAVLPLLLKFLDNLTNWYVKLNRKRIKGETGTADCKVALDVLYDTLVNMTVLMAPFTPFLTETIYQNLAKALPEGHPRRQASVHFVGMPQFNESLIKLDIEETVKRMQKIIEIGRKLRDNKKISLKTPVLDIKVIHRDPHYFESLKPVLNFIHEELNTFDVNFEVEKPETVLLSALPNNQVLGERFQKSFGAIKGAINKLTNDEILEYERTKTIKINGNDLGEGELIVKRKYKLEEKDLASGGDDDMILVMNCVMNPQLLLFGATRELINHIQKQRKSSGLNVEDEIVLYFEKPGEYYTQVIQEQMAMLHSSLKIPIHPITDKPEGLREICMSSISHEEESFTYYLYWKNP</sequence>
<keyword evidence="14" id="KW-1185">Reference proteome</keyword>
<evidence type="ECO:0000313" key="14">
    <source>
        <dbReference type="Proteomes" id="UP000187209"/>
    </source>
</evidence>
<dbReference type="FunFam" id="3.40.50.620:FF:000133">
    <property type="entry name" value="Isoleucyl-tRNA synthetase, cytoplasmic"/>
    <property type="match status" value="1"/>
</dbReference>
<keyword evidence="4 10" id="KW-0547">Nucleotide-binding</keyword>
<evidence type="ECO:0000256" key="4">
    <source>
        <dbReference type="ARBA" id="ARBA00022741"/>
    </source>
</evidence>
<dbReference type="PROSITE" id="PS00178">
    <property type="entry name" value="AA_TRNA_LIGASE_I"/>
    <property type="match status" value="1"/>
</dbReference>
<dbReference type="Pfam" id="PF00133">
    <property type="entry name" value="tRNA-synt_1"/>
    <property type="match status" value="1"/>
</dbReference>
<comment type="similarity">
    <text evidence="1 10">Belongs to the class-I aminoacyl-tRNA synthetase family.</text>
</comment>
<protein>
    <recommendedName>
        <fullName evidence="2">isoleucine--tRNA ligase</fullName>
        <ecNumber evidence="2">6.1.1.5</ecNumber>
    </recommendedName>
    <alternativeName>
        <fullName evidence="8">Isoleucyl-tRNA synthetase</fullName>
    </alternativeName>
</protein>
<feature type="domain" description="Aminoacyl-tRNA synthetase class Ia" evidence="11">
    <location>
        <begin position="24"/>
        <end position="645"/>
    </location>
</feature>
<dbReference type="InterPro" id="IPR023586">
    <property type="entry name" value="Ile-tRNA-ligase_type2"/>
</dbReference>
<dbReference type="SUPFAM" id="SSF50677">
    <property type="entry name" value="ValRS/IleRS/LeuRS editing domain"/>
    <property type="match status" value="1"/>
</dbReference>
<dbReference type="InterPro" id="IPR009080">
    <property type="entry name" value="tRNAsynth_Ia_anticodon-bd"/>
</dbReference>
<gene>
    <name evidence="13" type="ORF">SteCoe_9795</name>
</gene>
<dbReference type="GO" id="GO:0006428">
    <property type="term" value="P:isoleucyl-tRNA aminoacylation"/>
    <property type="evidence" value="ECO:0007669"/>
    <property type="project" value="InterPro"/>
</dbReference>
<reference evidence="13 14" key="1">
    <citation type="submission" date="2016-11" db="EMBL/GenBank/DDBJ databases">
        <title>The macronuclear genome of Stentor coeruleus: a giant cell with tiny introns.</title>
        <authorList>
            <person name="Slabodnick M."/>
            <person name="Ruby J.G."/>
            <person name="Reiff S.B."/>
            <person name="Swart E.C."/>
            <person name="Gosai S."/>
            <person name="Prabakaran S."/>
            <person name="Witkowska E."/>
            <person name="Larue G.E."/>
            <person name="Fisher S."/>
            <person name="Freeman R.M."/>
            <person name="Gunawardena J."/>
            <person name="Chu W."/>
            <person name="Stover N.A."/>
            <person name="Gregory B.D."/>
            <person name="Nowacki M."/>
            <person name="Derisi J."/>
            <person name="Roy S.W."/>
            <person name="Marshall W.F."/>
            <person name="Sood P."/>
        </authorList>
    </citation>
    <scope>NUCLEOTIDE SEQUENCE [LARGE SCALE GENOMIC DNA]</scope>
    <source>
        <strain evidence="13">WM001</strain>
    </source>
</reference>
<dbReference type="Pfam" id="PF19302">
    <property type="entry name" value="DUF5915"/>
    <property type="match status" value="1"/>
</dbReference>
<dbReference type="InterPro" id="IPR013155">
    <property type="entry name" value="M/V/L/I-tRNA-synth_anticd-bd"/>
</dbReference>
<evidence type="ECO:0000256" key="8">
    <source>
        <dbReference type="ARBA" id="ARBA00032665"/>
    </source>
</evidence>
<dbReference type="InterPro" id="IPR002300">
    <property type="entry name" value="aa-tRNA-synth_Ia"/>
</dbReference>
<feature type="domain" description="Methionyl/Valyl/Leucyl/Isoleucyl-tRNA synthetase anticodon-binding" evidence="12">
    <location>
        <begin position="701"/>
        <end position="855"/>
    </location>
</feature>
<dbReference type="EC" id="6.1.1.5" evidence="2"/>
<dbReference type="PANTHER" id="PTHR42780">
    <property type="entry name" value="SOLEUCYL-TRNA SYNTHETASE"/>
    <property type="match status" value="1"/>
</dbReference>
<dbReference type="InterPro" id="IPR002301">
    <property type="entry name" value="Ile-tRNA-ligase"/>
</dbReference>
<dbReference type="PRINTS" id="PR00984">
    <property type="entry name" value="TRNASYNTHILE"/>
</dbReference>
<keyword evidence="6 10" id="KW-0648">Protein biosynthesis</keyword>
<evidence type="ECO:0000256" key="7">
    <source>
        <dbReference type="ARBA" id="ARBA00023146"/>
    </source>
</evidence>
<keyword evidence="3 10" id="KW-0436">Ligase</keyword>
<evidence type="ECO:0000256" key="5">
    <source>
        <dbReference type="ARBA" id="ARBA00022840"/>
    </source>
</evidence>
<evidence type="ECO:0000256" key="1">
    <source>
        <dbReference type="ARBA" id="ARBA00005594"/>
    </source>
</evidence>
<dbReference type="GO" id="GO:0002161">
    <property type="term" value="F:aminoacyl-tRNA deacylase activity"/>
    <property type="evidence" value="ECO:0007669"/>
    <property type="project" value="InterPro"/>
</dbReference>
<accession>A0A1R2CH76</accession>
<dbReference type="InterPro" id="IPR014729">
    <property type="entry name" value="Rossmann-like_a/b/a_fold"/>
</dbReference>
<dbReference type="Gene3D" id="1.10.730.10">
    <property type="entry name" value="Isoleucyl-tRNA Synthetase, Domain 1"/>
    <property type="match status" value="1"/>
</dbReference>
<dbReference type="CDD" id="cd07961">
    <property type="entry name" value="Anticodon_Ia_Ile_ABEc"/>
    <property type="match status" value="1"/>
</dbReference>
<dbReference type="SUPFAM" id="SSF47323">
    <property type="entry name" value="Anticodon-binding domain of a subclass of class I aminoacyl-tRNA synthetases"/>
    <property type="match status" value="1"/>
</dbReference>
<dbReference type="GO" id="GO:0004822">
    <property type="term" value="F:isoleucine-tRNA ligase activity"/>
    <property type="evidence" value="ECO:0007669"/>
    <property type="project" value="UniProtKB-EC"/>
</dbReference>
<dbReference type="CDD" id="cd00818">
    <property type="entry name" value="IleRS_core"/>
    <property type="match status" value="1"/>
</dbReference>
<dbReference type="InterPro" id="IPR009008">
    <property type="entry name" value="Val/Leu/Ile-tRNA-synth_edit"/>
</dbReference>
<dbReference type="AlphaFoldDB" id="A0A1R2CH76"/>
<dbReference type="EMBL" id="MPUH01000154">
    <property type="protein sequence ID" value="OMJ88296.1"/>
    <property type="molecule type" value="Genomic_DNA"/>
</dbReference>
<comment type="catalytic activity">
    <reaction evidence="9">
        <text>tRNA(Ile) + L-isoleucine + ATP = L-isoleucyl-tRNA(Ile) + AMP + diphosphate</text>
        <dbReference type="Rhea" id="RHEA:11060"/>
        <dbReference type="Rhea" id="RHEA-COMP:9666"/>
        <dbReference type="Rhea" id="RHEA-COMP:9695"/>
        <dbReference type="ChEBI" id="CHEBI:30616"/>
        <dbReference type="ChEBI" id="CHEBI:33019"/>
        <dbReference type="ChEBI" id="CHEBI:58045"/>
        <dbReference type="ChEBI" id="CHEBI:78442"/>
        <dbReference type="ChEBI" id="CHEBI:78528"/>
        <dbReference type="ChEBI" id="CHEBI:456215"/>
        <dbReference type="EC" id="6.1.1.5"/>
    </reaction>
</comment>
<dbReference type="FunFam" id="3.40.50.620:FF:000023">
    <property type="entry name" value="Isoleucyl-tRNA synthetase,cytoplasmic"/>
    <property type="match status" value="1"/>
</dbReference>
<dbReference type="GO" id="GO:0000049">
    <property type="term" value="F:tRNA binding"/>
    <property type="evidence" value="ECO:0007669"/>
    <property type="project" value="InterPro"/>
</dbReference>
<dbReference type="OrthoDB" id="1706657at2759"/>
<evidence type="ECO:0000259" key="11">
    <source>
        <dbReference type="Pfam" id="PF00133"/>
    </source>
</evidence>
<dbReference type="NCBIfam" id="TIGR00392">
    <property type="entry name" value="ileS"/>
    <property type="match status" value="1"/>
</dbReference>
<evidence type="ECO:0000256" key="6">
    <source>
        <dbReference type="ARBA" id="ARBA00022917"/>
    </source>
</evidence>
<dbReference type="InterPro" id="IPR001412">
    <property type="entry name" value="aa-tRNA-synth_I_CS"/>
</dbReference>